<evidence type="ECO:0000256" key="1">
    <source>
        <dbReference type="ARBA" id="ARBA00006484"/>
    </source>
</evidence>
<dbReference type="EnsemblPlants" id="AET1Gv20374100.4">
    <property type="protein sequence ID" value="AET1Gv20374100.4"/>
    <property type="gene ID" value="AET1Gv20374100"/>
</dbReference>
<reference evidence="4" key="4">
    <citation type="submission" date="2019-03" db="UniProtKB">
        <authorList>
            <consortium name="EnsemblPlants"/>
        </authorList>
    </citation>
    <scope>IDENTIFICATION</scope>
</reference>
<feature type="region of interest" description="Disordered" evidence="3">
    <location>
        <begin position="132"/>
        <end position="159"/>
    </location>
</feature>
<proteinExistence type="inferred from homology"/>
<keyword evidence="5" id="KW-1185">Reference proteome</keyword>
<dbReference type="Proteomes" id="UP000015105">
    <property type="component" value="Chromosome 1D"/>
</dbReference>
<dbReference type="Gene3D" id="3.40.50.720">
    <property type="entry name" value="NAD(P)-binding Rossmann-like Domain"/>
    <property type="match status" value="1"/>
</dbReference>
<evidence type="ECO:0000313" key="4">
    <source>
        <dbReference type="EnsemblPlants" id="AET1Gv20374100.4"/>
    </source>
</evidence>
<sequence>TAHLASLGARIVVGYIGDSAPAEQLVASLNAAAGSSGPRAVAVCADVSDPVQVERLFDAAQAAFGRDLHIVVTAAGFQDAAYPAIRCSMSQTHRPRLTPAASRRERQQDGPGWRPSSQSCCTEDRLAGGAHQLRHGAWRRRRPVQQCRPSRAPAGRLDARGRCLHPPARWVELQERASAGSTSTSPHRAAWRRNCANLLLDARGQRVHTCPSVRR</sequence>
<dbReference type="PANTHER" id="PTHR48107">
    <property type="entry name" value="NADPH-DEPENDENT ALDEHYDE REDUCTASE-LIKE PROTEIN, CHLOROPLASTIC-RELATED"/>
    <property type="match status" value="1"/>
</dbReference>
<dbReference type="Pfam" id="PF13561">
    <property type="entry name" value="adh_short_C2"/>
    <property type="match status" value="1"/>
</dbReference>
<organism evidence="4 5">
    <name type="scientific">Aegilops tauschii subsp. strangulata</name>
    <name type="common">Goatgrass</name>
    <dbReference type="NCBI Taxonomy" id="200361"/>
    <lineage>
        <taxon>Eukaryota</taxon>
        <taxon>Viridiplantae</taxon>
        <taxon>Streptophyta</taxon>
        <taxon>Embryophyta</taxon>
        <taxon>Tracheophyta</taxon>
        <taxon>Spermatophyta</taxon>
        <taxon>Magnoliopsida</taxon>
        <taxon>Liliopsida</taxon>
        <taxon>Poales</taxon>
        <taxon>Poaceae</taxon>
        <taxon>BOP clade</taxon>
        <taxon>Pooideae</taxon>
        <taxon>Triticodae</taxon>
        <taxon>Triticeae</taxon>
        <taxon>Triticinae</taxon>
        <taxon>Aegilops</taxon>
    </lineage>
</organism>
<evidence type="ECO:0000256" key="3">
    <source>
        <dbReference type="SAM" id="MobiDB-lite"/>
    </source>
</evidence>
<dbReference type="GO" id="GO:0016614">
    <property type="term" value="F:oxidoreductase activity, acting on CH-OH group of donors"/>
    <property type="evidence" value="ECO:0007669"/>
    <property type="project" value="UniProtKB-ARBA"/>
</dbReference>
<evidence type="ECO:0000256" key="2">
    <source>
        <dbReference type="ARBA" id="ARBA00023002"/>
    </source>
</evidence>
<dbReference type="Gramene" id="AET1Gv20374100.4">
    <property type="protein sequence ID" value="AET1Gv20374100.4"/>
    <property type="gene ID" value="AET1Gv20374100"/>
</dbReference>
<dbReference type="InterPro" id="IPR002347">
    <property type="entry name" value="SDR_fam"/>
</dbReference>
<accession>A0A452YCJ6</accession>
<reference evidence="4" key="5">
    <citation type="journal article" date="2021" name="G3 (Bethesda)">
        <title>Aegilops tauschii genome assembly Aet v5.0 features greater sequence contiguity and improved annotation.</title>
        <authorList>
            <person name="Wang L."/>
            <person name="Zhu T."/>
            <person name="Rodriguez J.C."/>
            <person name="Deal K.R."/>
            <person name="Dubcovsky J."/>
            <person name="McGuire P.E."/>
            <person name="Lux T."/>
            <person name="Spannagl M."/>
            <person name="Mayer K.F.X."/>
            <person name="Baldrich P."/>
            <person name="Meyers B.C."/>
            <person name="Huo N."/>
            <person name="Gu Y.Q."/>
            <person name="Zhou H."/>
            <person name="Devos K.M."/>
            <person name="Bennetzen J.L."/>
            <person name="Unver T."/>
            <person name="Budak H."/>
            <person name="Gulick P.J."/>
            <person name="Galiba G."/>
            <person name="Kalapos B."/>
            <person name="Nelson D.R."/>
            <person name="Li P."/>
            <person name="You F.M."/>
            <person name="Luo M.C."/>
            <person name="Dvorak J."/>
        </authorList>
    </citation>
    <scope>NUCLEOTIDE SEQUENCE [LARGE SCALE GENOMIC DNA]</scope>
    <source>
        <strain evidence="4">cv. AL8/78</strain>
    </source>
</reference>
<dbReference type="InterPro" id="IPR036291">
    <property type="entry name" value="NAD(P)-bd_dom_sf"/>
</dbReference>
<feature type="region of interest" description="Disordered" evidence="3">
    <location>
        <begin position="92"/>
        <end position="120"/>
    </location>
</feature>
<dbReference type="PANTHER" id="PTHR48107:SF8">
    <property type="entry name" value="OS06G0185100 PROTEIN"/>
    <property type="match status" value="1"/>
</dbReference>
<comment type="similarity">
    <text evidence="1">Belongs to the short-chain dehydrogenases/reductases (SDR) family.</text>
</comment>
<keyword evidence="2" id="KW-0560">Oxidoreductase</keyword>
<dbReference type="SUPFAM" id="SSF51735">
    <property type="entry name" value="NAD(P)-binding Rossmann-fold domains"/>
    <property type="match status" value="1"/>
</dbReference>
<evidence type="ECO:0000313" key="5">
    <source>
        <dbReference type="Proteomes" id="UP000015105"/>
    </source>
</evidence>
<dbReference type="AlphaFoldDB" id="A0A452YCJ6"/>
<protein>
    <submittedName>
        <fullName evidence="4">Uncharacterized protein</fullName>
    </submittedName>
</protein>
<name>A0A452YCJ6_AEGTS</name>
<feature type="compositionally biased region" description="Basic residues" evidence="3">
    <location>
        <begin position="132"/>
        <end position="143"/>
    </location>
</feature>
<reference evidence="4" key="3">
    <citation type="journal article" date="2017" name="Nature">
        <title>Genome sequence of the progenitor of the wheat D genome Aegilops tauschii.</title>
        <authorList>
            <person name="Luo M.C."/>
            <person name="Gu Y.Q."/>
            <person name="Puiu D."/>
            <person name="Wang H."/>
            <person name="Twardziok S.O."/>
            <person name="Deal K.R."/>
            <person name="Huo N."/>
            <person name="Zhu T."/>
            <person name="Wang L."/>
            <person name="Wang Y."/>
            <person name="McGuire P.E."/>
            <person name="Liu S."/>
            <person name="Long H."/>
            <person name="Ramasamy R.K."/>
            <person name="Rodriguez J.C."/>
            <person name="Van S.L."/>
            <person name="Yuan L."/>
            <person name="Wang Z."/>
            <person name="Xia Z."/>
            <person name="Xiao L."/>
            <person name="Anderson O.D."/>
            <person name="Ouyang S."/>
            <person name="Liang Y."/>
            <person name="Zimin A.V."/>
            <person name="Pertea G."/>
            <person name="Qi P."/>
            <person name="Bennetzen J.L."/>
            <person name="Dai X."/>
            <person name="Dawson M.W."/>
            <person name="Muller H.G."/>
            <person name="Kugler K."/>
            <person name="Rivarola-Duarte L."/>
            <person name="Spannagl M."/>
            <person name="Mayer K.F.X."/>
            <person name="Lu F.H."/>
            <person name="Bevan M.W."/>
            <person name="Leroy P."/>
            <person name="Li P."/>
            <person name="You F.M."/>
            <person name="Sun Q."/>
            <person name="Liu Z."/>
            <person name="Lyons E."/>
            <person name="Wicker T."/>
            <person name="Salzberg S.L."/>
            <person name="Devos K.M."/>
            <person name="Dvorak J."/>
        </authorList>
    </citation>
    <scope>NUCLEOTIDE SEQUENCE [LARGE SCALE GENOMIC DNA]</scope>
    <source>
        <strain evidence="4">cv. AL8/78</strain>
    </source>
</reference>
<reference evidence="5" key="2">
    <citation type="journal article" date="2017" name="Nat. Plants">
        <title>The Aegilops tauschii genome reveals multiple impacts of transposons.</title>
        <authorList>
            <person name="Zhao G."/>
            <person name="Zou C."/>
            <person name="Li K."/>
            <person name="Wang K."/>
            <person name="Li T."/>
            <person name="Gao L."/>
            <person name="Zhang X."/>
            <person name="Wang H."/>
            <person name="Yang Z."/>
            <person name="Liu X."/>
            <person name="Jiang W."/>
            <person name="Mao L."/>
            <person name="Kong X."/>
            <person name="Jiao Y."/>
            <person name="Jia J."/>
        </authorList>
    </citation>
    <scope>NUCLEOTIDE SEQUENCE [LARGE SCALE GENOMIC DNA]</scope>
    <source>
        <strain evidence="5">cv. AL8/78</strain>
    </source>
</reference>
<dbReference type="STRING" id="200361.A0A452YCJ6"/>
<reference evidence="5" key="1">
    <citation type="journal article" date="2014" name="Science">
        <title>Ancient hybridizations among the ancestral genomes of bread wheat.</title>
        <authorList>
            <consortium name="International Wheat Genome Sequencing Consortium,"/>
            <person name="Marcussen T."/>
            <person name="Sandve S.R."/>
            <person name="Heier L."/>
            <person name="Spannagl M."/>
            <person name="Pfeifer M."/>
            <person name="Jakobsen K.S."/>
            <person name="Wulff B.B."/>
            <person name="Steuernagel B."/>
            <person name="Mayer K.F."/>
            <person name="Olsen O.A."/>
        </authorList>
    </citation>
    <scope>NUCLEOTIDE SEQUENCE [LARGE SCALE GENOMIC DNA]</scope>
    <source>
        <strain evidence="5">cv. AL8/78</strain>
    </source>
</reference>